<feature type="region of interest" description="Disordered" evidence="1">
    <location>
        <begin position="262"/>
        <end position="313"/>
    </location>
</feature>
<dbReference type="VEuPathDB" id="FungiDB:AMAG_16429"/>
<dbReference type="EMBL" id="GG745382">
    <property type="protein sequence ID" value="KNE72669.1"/>
    <property type="molecule type" value="Genomic_DNA"/>
</dbReference>
<evidence type="ECO:0000313" key="4">
    <source>
        <dbReference type="Proteomes" id="UP000054350"/>
    </source>
</evidence>
<dbReference type="OrthoDB" id="75724at2759"/>
<dbReference type="InterPro" id="IPR001251">
    <property type="entry name" value="CRAL-TRIO_dom"/>
</dbReference>
<dbReference type="SMART" id="SM00516">
    <property type="entry name" value="SEC14"/>
    <property type="match status" value="1"/>
</dbReference>
<dbReference type="Pfam" id="PF00650">
    <property type="entry name" value="CRAL_TRIO"/>
    <property type="match status" value="1"/>
</dbReference>
<dbReference type="Proteomes" id="UP000054350">
    <property type="component" value="Unassembled WGS sequence"/>
</dbReference>
<dbReference type="CDD" id="cd00170">
    <property type="entry name" value="SEC14"/>
    <property type="match status" value="1"/>
</dbReference>
<name>A0A0L0TDL3_ALLM3</name>
<feature type="domain" description="CRAL-TRIO" evidence="2">
    <location>
        <begin position="157"/>
        <end position="262"/>
    </location>
</feature>
<keyword evidence="4" id="KW-1185">Reference proteome</keyword>
<feature type="compositionally biased region" description="Low complexity" evidence="1">
    <location>
        <begin position="1"/>
        <end position="15"/>
    </location>
</feature>
<organism evidence="3 4">
    <name type="scientific">Allomyces macrogynus (strain ATCC 38327)</name>
    <name type="common">Allomyces javanicus var. macrogynus</name>
    <dbReference type="NCBI Taxonomy" id="578462"/>
    <lineage>
        <taxon>Eukaryota</taxon>
        <taxon>Fungi</taxon>
        <taxon>Fungi incertae sedis</taxon>
        <taxon>Blastocladiomycota</taxon>
        <taxon>Blastocladiomycetes</taxon>
        <taxon>Blastocladiales</taxon>
        <taxon>Blastocladiaceae</taxon>
        <taxon>Allomyces</taxon>
    </lineage>
</organism>
<proteinExistence type="predicted"/>
<feature type="region of interest" description="Disordered" evidence="1">
    <location>
        <begin position="1"/>
        <end position="33"/>
    </location>
</feature>
<dbReference type="PANTHER" id="PTHR46277">
    <property type="entry name" value="OS03G0850700 PROTEIN"/>
    <property type="match status" value="1"/>
</dbReference>
<dbReference type="InterPro" id="IPR036865">
    <property type="entry name" value="CRAL-TRIO_dom_sf"/>
</dbReference>
<reference evidence="4" key="2">
    <citation type="submission" date="2009-11" db="EMBL/GenBank/DDBJ databases">
        <title>The Genome Sequence of Allomyces macrogynus strain ATCC 38327.</title>
        <authorList>
            <consortium name="The Broad Institute Genome Sequencing Platform"/>
            <person name="Russ C."/>
            <person name="Cuomo C."/>
            <person name="Shea T."/>
            <person name="Young S.K."/>
            <person name="Zeng Q."/>
            <person name="Koehrsen M."/>
            <person name="Haas B."/>
            <person name="Borodovsky M."/>
            <person name="Guigo R."/>
            <person name="Alvarado L."/>
            <person name="Berlin A."/>
            <person name="Borenstein D."/>
            <person name="Chen Z."/>
            <person name="Engels R."/>
            <person name="Freedman E."/>
            <person name="Gellesch M."/>
            <person name="Goldberg J."/>
            <person name="Griggs A."/>
            <person name="Gujja S."/>
            <person name="Heiman D."/>
            <person name="Hepburn T."/>
            <person name="Howarth C."/>
            <person name="Jen D."/>
            <person name="Larson L."/>
            <person name="Lewis B."/>
            <person name="Mehta T."/>
            <person name="Park D."/>
            <person name="Pearson M."/>
            <person name="Roberts A."/>
            <person name="Saif S."/>
            <person name="Shenoy N."/>
            <person name="Sisk P."/>
            <person name="Stolte C."/>
            <person name="Sykes S."/>
            <person name="Walk T."/>
            <person name="White J."/>
            <person name="Yandava C."/>
            <person name="Burger G."/>
            <person name="Gray M.W."/>
            <person name="Holland P.W.H."/>
            <person name="King N."/>
            <person name="Lang F.B.F."/>
            <person name="Roger A.J."/>
            <person name="Ruiz-Trillo I."/>
            <person name="Lander E."/>
            <person name="Nusbaum C."/>
        </authorList>
    </citation>
    <scope>NUCLEOTIDE SEQUENCE [LARGE SCALE GENOMIC DNA]</scope>
    <source>
        <strain evidence="4">ATCC 38327</strain>
    </source>
</reference>
<sequence>MPVAVPVPDATPPSVKTGNDGSELSPFRLTQPPTSDERVVSFLKEARQQPELVQFGVDAVSDVELYKFLIANAYNATTAITKLKSTLQWRATVDFATIPNDDFSDLDAMGKLYVLPGANRRGLTTVVWRAKLHFPDAPRLPHLMRYIAYTVHWRWRLGLASDRITVIFDLADVSQRNRDLEMVIELAKTFNAHFPECLDEFFMFPSSFLVSTLWSMVRPFLDKDTADKIILVSQPVFLTKCADLHDPSSIPERWGGNWAGEPVAAAEDVPLPPSAPASPTRMSFSGSGSGSPTSPTRAGSPSKKGGDNALGLD</sequence>
<reference evidence="3 4" key="1">
    <citation type="submission" date="2009-11" db="EMBL/GenBank/DDBJ databases">
        <title>Annotation of Allomyces macrogynus ATCC 38327.</title>
        <authorList>
            <consortium name="The Broad Institute Genome Sequencing Platform"/>
            <person name="Russ C."/>
            <person name="Cuomo C."/>
            <person name="Burger G."/>
            <person name="Gray M.W."/>
            <person name="Holland P.W.H."/>
            <person name="King N."/>
            <person name="Lang F.B.F."/>
            <person name="Roger A.J."/>
            <person name="Ruiz-Trillo I."/>
            <person name="Young S.K."/>
            <person name="Zeng Q."/>
            <person name="Gargeya S."/>
            <person name="Fitzgerald M."/>
            <person name="Haas B."/>
            <person name="Abouelleil A."/>
            <person name="Alvarado L."/>
            <person name="Arachchi H.M."/>
            <person name="Berlin A."/>
            <person name="Chapman S.B."/>
            <person name="Gearin G."/>
            <person name="Goldberg J."/>
            <person name="Griggs A."/>
            <person name="Gujja S."/>
            <person name="Hansen M."/>
            <person name="Heiman D."/>
            <person name="Howarth C."/>
            <person name="Larimer J."/>
            <person name="Lui A."/>
            <person name="MacDonald P.J.P."/>
            <person name="McCowen C."/>
            <person name="Montmayeur A."/>
            <person name="Murphy C."/>
            <person name="Neiman D."/>
            <person name="Pearson M."/>
            <person name="Priest M."/>
            <person name="Roberts A."/>
            <person name="Saif S."/>
            <person name="Shea T."/>
            <person name="Sisk P."/>
            <person name="Stolte C."/>
            <person name="Sykes S."/>
            <person name="Wortman J."/>
            <person name="Nusbaum C."/>
            <person name="Birren B."/>
        </authorList>
    </citation>
    <scope>NUCLEOTIDE SEQUENCE [LARGE SCALE GENOMIC DNA]</scope>
    <source>
        <strain evidence="3 4">ATCC 38327</strain>
    </source>
</reference>
<evidence type="ECO:0000313" key="3">
    <source>
        <dbReference type="EMBL" id="KNE72669.1"/>
    </source>
</evidence>
<protein>
    <recommendedName>
        <fullName evidence="2">CRAL-TRIO domain-containing protein</fullName>
    </recommendedName>
</protein>
<dbReference type="SUPFAM" id="SSF52087">
    <property type="entry name" value="CRAL/TRIO domain"/>
    <property type="match status" value="1"/>
</dbReference>
<accession>A0A0L0TDL3</accession>
<feature type="compositionally biased region" description="Low complexity" evidence="1">
    <location>
        <begin position="283"/>
        <end position="302"/>
    </location>
</feature>
<dbReference type="PROSITE" id="PS50191">
    <property type="entry name" value="CRAL_TRIO"/>
    <property type="match status" value="1"/>
</dbReference>
<dbReference type="AlphaFoldDB" id="A0A0L0TDL3"/>
<dbReference type="STRING" id="578462.A0A0L0TDL3"/>
<dbReference type="PANTHER" id="PTHR46277:SF3">
    <property type="entry name" value="BINDING PROTEIN, PUTATIVE-RELATED"/>
    <property type="match status" value="1"/>
</dbReference>
<gene>
    <name evidence="3" type="ORF">AMAG_16429</name>
</gene>
<dbReference type="SUPFAM" id="SSF46938">
    <property type="entry name" value="CRAL/TRIO N-terminal domain"/>
    <property type="match status" value="1"/>
</dbReference>
<dbReference type="eggNOG" id="KOG1470">
    <property type="taxonomic scope" value="Eukaryota"/>
</dbReference>
<evidence type="ECO:0000259" key="2">
    <source>
        <dbReference type="PROSITE" id="PS50191"/>
    </source>
</evidence>
<dbReference type="InterPro" id="IPR036273">
    <property type="entry name" value="CRAL/TRIO_N_dom_sf"/>
</dbReference>
<evidence type="ECO:0000256" key="1">
    <source>
        <dbReference type="SAM" id="MobiDB-lite"/>
    </source>
</evidence>
<dbReference type="Gene3D" id="3.40.525.10">
    <property type="entry name" value="CRAL-TRIO lipid binding domain"/>
    <property type="match status" value="1"/>
</dbReference>